<dbReference type="InterPro" id="IPR050155">
    <property type="entry name" value="HAD-like_hydrolase_sf"/>
</dbReference>
<dbReference type="PANTHER" id="PTHR43434:SF1">
    <property type="entry name" value="PHOSPHOGLYCOLATE PHOSPHATASE"/>
    <property type="match status" value="1"/>
</dbReference>
<dbReference type="InterPro" id="IPR041492">
    <property type="entry name" value="HAD_2"/>
</dbReference>
<gene>
    <name evidence="1" type="ORF">AVDCRST_MAG26-2735</name>
</gene>
<sequence length="229" mass="24422">MRSLVLWDIDGTLLRGSQAATAAFNLALRETYQLGVEPARIDYGGKTDSQIALEVLALHAVDEPAALDRLSHFHERYIHLMRHAYDELSASVRTLPGVHAVLEALAAHGAVQSLVTGNLRDTAEIKLRAAGLDGMLDADAGAFGSDHRDRDELVPLARSRATRLHGPLGQVVVVGDTPRDIACGKAGGARTVAVATGSWKVDELERHEPDVVLPDLANVDRAVAAILGP</sequence>
<dbReference type="InterPro" id="IPR036412">
    <property type="entry name" value="HAD-like_sf"/>
</dbReference>
<accession>A0A6J4J3B5</accession>
<organism evidence="1">
    <name type="scientific">uncultured Chloroflexia bacterium</name>
    <dbReference type="NCBI Taxonomy" id="1672391"/>
    <lineage>
        <taxon>Bacteria</taxon>
        <taxon>Bacillati</taxon>
        <taxon>Chloroflexota</taxon>
        <taxon>Chloroflexia</taxon>
        <taxon>environmental samples</taxon>
    </lineage>
</organism>
<dbReference type="SUPFAM" id="SSF56784">
    <property type="entry name" value="HAD-like"/>
    <property type="match status" value="1"/>
</dbReference>
<dbReference type="SFLD" id="SFLDG01129">
    <property type="entry name" value="C1.5:_HAD__Beta-PGM__Phosphata"/>
    <property type="match status" value="1"/>
</dbReference>
<reference evidence="1" key="1">
    <citation type="submission" date="2020-02" db="EMBL/GenBank/DDBJ databases">
        <authorList>
            <person name="Meier V. D."/>
        </authorList>
    </citation>
    <scope>NUCLEOTIDE SEQUENCE</scope>
    <source>
        <strain evidence="1">AVDCRST_MAG26</strain>
    </source>
</reference>
<dbReference type="GO" id="GO:0005829">
    <property type="term" value="C:cytosol"/>
    <property type="evidence" value="ECO:0007669"/>
    <property type="project" value="TreeGrafter"/>
</dbReference>
<dbReference type="Pfam" id="PF13419">
    <property type="entry name" value="HAD_2"/>
    <property type="match status" value="1"/>
</dbReference>
<dbReference type="Gene3D" id="1.10.150.240">
    <property type="entry name" value="Putative phosphatase, domain 2"/>
    <property type="match status" value="1"/>
</dbReference>
<dbReference type="PANTHER" id="PTHR43434">
    <property type="entry name" value="PHOSPHOGLYCOLATE PHOSPHATASE"/>
    <property type="match status" value="1"/>
</dbReference>
<dbReference type="SFLD" id="SFLDS00003">
    <property type="entry name" value="Haloacid_Dehalogenase"/>
    <property type="match status" value="1"/>
</dbReference>
<proteinExistence type="predicted"/>
<dbReference type="EMBL" id="CADCTK010000635">
    <property type="protein sequence ID" value="CAA9269220.1"/>
    <property type="molecule type" value="Genomic_DNA"/>
</dbReference>
<protein>
    <submittedName>
        <fullName evidence="1">Hydrolase, haloacid dehalogenase-like family</fullName>
    </submittedName>
</protein>
<dbReference type="InterPro" id="IPR023198">
    <property type="entry name" value="PGP-like_dom2"/>
</dbReference>
<dbReference type="InterPro" id="IPR023214">
    <property type="entry name" value="HAD_sf"/>
</dbReference>
<name>A0A6J4J3B5_9CHLR</name>
<dbReference type="GO" id="GO:0008967">
    <property type="term" value="F:phosphoglycolate phosphatase activity"/>
    <property type="evidence" value="ECO:0007669"/>
    <property type="project" value="TreeGrafter"/>
</dbReference>
<dbReference type="AlphaFoldDB" id="A0A6J4J3B5"/>
<evidence type="ECO:0000313" key="1">
    <source>
        <dbReference type="EMBL" id="CAA9269220.1"/>
    </source>
</evidence>
<dbReference type="GO" id="GO:0006281">
    <property type="term" value="P:DNA repair"/>
    <property type="evidence" value="ECO:0007669"/>
    <property type="project" value="TreeGrafter"/>
</dbReference>
<dbReference type="Gene3D" id="3.40.50.1000">
    <property type="entry name" value="HAD superfamily/HAD-like"/>
    <property type="match status" value="1"/>
</dbReference>
<keyword evidence="1" id="KW-0378">Hydrolase</keyword>